<gene>
    <name evidence="1" type="ORF">IBL26_08235</name>
</gene>
<name>A0ABR7RJV4_9PROT</name>
<comment type="caution">
    <text evidence="1">The sequence shown here is derived from an EMBL/GenBank/DDBJ whole genome shotgun (WGS) entry which is preliminary data.</text>
</comment>
<reference evidence="1 2" key="1">
    <citation type="journal article" date="2013" name="Int. J. Syst. Evol. Microbiol.">
        <title>Roseomonas aerophila sp. nov., isolated from air.</title>
        <authorList>
            <person name="Kim S.J."/>
            <person name="Weon H.Y."/>
            <person name="Ahn J.H."/>
            <person name="Hong S.B."/>
            <person name="Seok S.J."/>
            <person name="Whang K.S."/>
            <person name="Kwon S.W."/>
        </authorList>
    </citation>
    <scope>NUCLEOTIDE SEQUENCE [LARGE SCALE GENOMIC DNA]</scope>
    <source>
        <strain evidence="1 2">NBRC 108923</strain>
    </source>
</reference>
<evidence type="ECO:0000313" key="1">
    <source>
        <dbReference type="EMBL" id="MBC9206822.1"/>
    </source>
</evidence>
<sequence>MTQAFKTKVLKVIGIDTDGWLISQYRGVRVLSLGIQHVLDLPGHPFDGMSLGNARAWIRVIDIWLDSRDIPLTLQGCLQRAGATMPAAIAAQEGEAREQTRHSGAER</sequence>
<organism evidence="1 2">
    <name type="scientific">Teichococcus aerophilus</name>
    <dbReference type="NCBI Taxonomy" id="1224513"/>
    <lineage>
        <taxon>Bacteria</taxon>
        <taxon>Pseudomonadati</taxon>
        <taxon>Pseudomonadota</taxon>
        <taxon>Alphaproteobacteria</taxon>
        <taxon>Acetobacterales</taxon>
        <taxon>Roseomonadaceae</taxon>
        <taxon>Roseomonas</taxon>
    </lineage>
</organism>
<dbReference type="EMBL" id="JACTVA010000010">
    <property type="protein sequence ID" value="MBC9206822.1"/>
    <property type="molecule type" value="Genomic_DNA"/>
</dbReference>
<evidence type="ECO:0000313" key="2">
    <source>
        <dbReference type="Proteomes" id="UP000626026"/>
    </source>
</evidence>
<protein>
    <submittedName>
        <fullName evidence="1">Uncharacterized protein</fullName>
    </submittedName>
</protein>
<dbReference type="RefSeq" id="WP_187783989.1">
    <property type="nucleotide sequence ID" value="NZ_JACTVA010000010.1"/>
</dbReference>
<proteinExistence type="predicted"/>
<accession>A0ABR7RJV4</accession>
<dbReference type="Proteomes" id="UP000626026">
    <property type="component" value="Unassembled WGS sequence"/>
</dbReference>
<keyword evidence="2" id="KW-1185">Reference proteome</keyword>